<dbReference type="GO" id="GO:0055085">
    <property type="term" value="P:transmembrane transport"/>
    <property type="evidence" value="ECO:0007669"/>
    <property type="project" value="UniProtKB-ARBA"/>
</dbReference>
<dbReference type="InterPro" id="IPR027417">
    <property type="entry name" value="P-loop_NTPase"/>
</dbReference>
<name>A0A1I1H0B7_9LACO</name>
<dbReference type="GO" id="GO:0005886">
    <property type="term" value="C:plasma membrane"/>
    <property type="evidence" value="ECO:0007669"/>
    <property type="project" value="UniProtKB-SubCell"/>
</dbReference>
<dbReference type="InterPro" id="IPR003439">
    <property type="entry name" value="ABC_transporter-like_ATP-bd"/>
</dbReference>
<dbReference type="GO" id="GO:0016887">
    <property type="term" value="F:ATP hydrolysis activity"/>
    <property type="evidence" value="ECO:0007669"/>
    <property type="project" value="InterPro"/>
</dbReference>
<reference evidence="9 10" key="1">
    <citation type="submission" date="2016-10" db="EMBL/GenBank/DDBJ databases">
        <authorList>
            <person name="de Groot N.N."/>
        </authorList>
    </citation>
    <scope>NUCLEOTIDE SEQUENCE [LARGE SCALE GENOMIC DNA]</scope>
    <source>
        <strain evidence="9 10">DSM 19113</strain>
    </source>
</reference>
<keyword evidence="10" id="KW-1185">Reference proteome</keyword>
<sequence length="311" mass="34625">MQNPEAKKLVSIKNLTLTFNAGKKNEKTALEDVSFDIYEGETFGLVGESGSGKTTLGRTVLKLYDPASGSIEFDGHDINKMKKKELADFRSKAQMIFQDPQASLNGRLTVSNILGEGLDEAGFTKNKEERRKKILELLHMVGLNEDHASRYPHEFSGGQKQRIGIARALAVQPKFVIADEPISALDVSVQAQVVNLLAKLQKEQGLTYLFIAHDLAMVKYLSDRIGVLHWGKLVELGTADQVYNHPLHPYTKSLLSAVPVPDPVKEKAHHVKSYDPSFEKDGQERHMVEMETGHFVLATDEEAAKYKADQK</sequence>
<accession>A0A1I1H0B7</accession>
<keyword evidence="3" id="KW-0813">Transport</keyword>
<dbReference type="InterPro" id="IPR013563">
    <property type="entry name" value="Oligopep_ABC_C"/>
</dbReference>
<comment type="subcellular location">
    <subcellularLocation>
        <location evidence="1">Cell membrane</location>
        <topology evidence="1">Peripheral membrane protein</topology>
    </subcellularLocation>
</comment>
<organism evidence="9 10">
    <name type="scientific">Fructobacillus durionis</name>
    <dbReference type="NCBI Taxonomy" id="283737"/>
    <lineage>
        <taxon>Bacteria</taxon>
        <taxon>Bacillati</taxon>
        <taxon>Bacillota</taxon>
        <taxon>Bacilli</taxon>
        <taxon>Lactobacillales</taxon>
        <taxon>Lactobacillaceae</taxon>
        <taxon>Fructobacillus</taxon>
    </lineage>
</organism>
<proteinExistence type="inferred from homology"/>
<evidence type="ECO:0000313" key="9">
    <source>
        <dbReference type="EMBL" id="SFC15548.1"/>
    </source>
</evidence>
<protein>
    <submittedName>
        <fullName evidence="9">Oligopeptide transport system ATP-binding protein</fullName>
    </submittedName>
</protein>
<dbReference type="EMBL" id="FOLI01000006">
    <property type="protein sequence ID" value="SFC15548.1"/>
    <property type="molecule type" value="Genomic_DNA"/>
</dbReference>
<evidence type="ECO:0000313" key="10">
    <source>
        <dbReference type="Proteomes" id="UP000199376"/>
    </source>
</evidence>
<evidence type="ECO:0000256" key="3">
    <source>
        <dbReference type="ARBA" id="ARBA00022448"/>
    </source>
</evidence>
<dbReference type="AlphaFoldDB" id="A0A1I1H0B7"/>
<evidence type="ECO:0000259" key="8">
    <source>
        <dbReference type="PROSITE" id="PS50893"/>
    </source>
</evidence>
<dbReference type="Pfam" id="PF08352">
    <property type="entry name" value="oligo_HPY"/>
    <property type="match status" value="1"/>
</dbReference>
<dbReference type="InterPro" id="IPR003593">
    <property type="entry name" value="AAA+_ATPase"/>
</dbReference>
<evidence type="ECO:0000256" key="5">
    <source>
        <dbReference type="ARBA" id="ARBA00022840"/>
    </source>
</evidence>
<dbReference type="GO" id="GO:0015833">
    <property type="term" value="P:peptide transport"/>
    <property type="evidence" value="ECO:0007669"/>
    <property type="project" value="UniProtKB-KW"/>
</dbReference>
<dbReference type="OrthoDB" id="9802264at2"/>
<dbReference type="PROSITE" id="PS50893">
    <property type="entry name" value="ABC_TRANSPORTER_2"/>
    <property type="match status" value="1"/>
</dbReference>
<dbReference type="PANTHER" id="PTHR43776">
    <property type="entry name" value="TRANSPORT ATP-BINDING PROTEIN"/>
    <property type="match status" value="1"/>
</dbReference>
<keyword evidence="5 9" id="KW-0067">ATP-binding</keyword>
<keyword evidence="4" id="KW-0547">Nucleotide-binding</keyword>
<dbReference type="Pfam" id="PF00005">
    <property type="entry name" value="ABC_tran"/>
    <property type="match status" value="1"/>
</dbReference>
<dbReference type="InterPro" id="IPR050319">
    <property type="entry name" value="ABC_transp_ATP-bind"/>
</dbReference>
<dbReference type="STRING" id="283737.SAMN05660453_1201"/>
<dbReference type="Gene3D" id="3.40.50.300">
    <property type="entry name" value="P-loop containing nucleotide triphosphate hydrolases"/>
    <property type="match status" value="1"/>
</dbReference>
<evidence type="ECO:0000256" key="4">
    <source>
        <dbReference type="ARBA" id="ARBA00022741"/>
    </source>
</evidence>
<keyword evidence="7" id="KW-0653">Protein transport</keyword>
<dbReference type="RefSeq" id="WP_091503007.1">
    <property type="nucleotide sequence ID" value="NZ_FOLI01000006.1"/>
</dbReference>
<dbReference type="GO" id="GO:0005524">
    <property type="term" value="F:ATP binding"/>
    <property type="evidence" value="ECO:0007669"/>
    <property type="project" value="UniProtKB-KW"/>
</dbReference>
<feature type="domain" description="ABC transporter" evidence="8">
    <location>
        <begin position="10"/>
        <end position="255"/>
    </location>
</feature>
<dbReference type="GO" id="GO:0015031">
    <property type="term" value="P:protein transport"/>
    <property type="evidence" value="ECO:0007669"/>
    <property type="project" value="UniProtKB-KW"/>
</dbReference>
<comment type="similarity">
    <text evidence="2">Belongs to the ABC transporter superfamily.</text>
</comment>
<dbReference type="FunFam" id="3.40.50.300:FF:000016">
    <property type="entry name" value="Oligopeptide ABC transporter ATP-binding component"/>
    <property type="match status" value="1"/>
</dbReference>
<evidence type="ECO:0000256" key="6">
    <source>
        <dbReference type="ARBA" id="ARBA00022856"/>
    </source>
</evidence>
<dbReference type="PROSITE" id="PS00211">
    <property type="entry name" value="ABC_TRANSPORTER_1"/>
    <property type="match status" value="1"/>
</dbReference>
<dbReference type="PANTHER" id="PTHR43776:SF7">
    <property type="entry name" value="D,D-DIPEPTIDE TRANSPORT ATP-BINDING PROTEIN DDPF-RELATED"/>
    <property type="match status" value="1"/>
</dbReference>
<dbReference type="SMART" id="SM00382">
    <property type="entry name" value="AAA"/>
    <property type="match status" value="1"/>
</dbReference>
<evidence type="ECO:0000256" key="7">
    <source>
        <dbReference type="ARBA" id="ARBA00022927"/>
    </source>
</evidence>
<dbReference type="SUPFAM" id="SSF52540">
    <property type="entry name" value="P-loop containing nucleoside triphosphate hydrolases"/>
    <property type="match status" value="1"/>
</dbReference>
<gene>
    <name evidence="9" type="ORF">SAMN05660453_1201</name>
</gene>
<keyword evidence="6" id="KW-0571">Peptide transport</keyword>
<dbReference type="CDD" id="cd03257">
    <property type="entry name" value="ABC_NikE_OppD_transporters"/>
    <property type="match status" value="1"/>
</dbReference>
<evidence type="ECO:0000256" key="1">
    <source>
        <dbReference type="ARBA" id="ARBA00004202"/>
    </source>
</evidence>
<dbReference type="Proteomes" id="UP000199376">
    <property type="component" value="Unassembled WGS sequence"/>
</dbReference>
<dbReference type="InterPro" id="IPR017871">
    <property type="entry name" value="ABC_transporter-like_CS"/>
</dbReference>
<evidence type="ECO:0000256" key="2">
    <source>
        <dbReference type="ARBA" id="ARBA00005417"/>
    </source>
</evidence>